<dbReference type="EMBL" id="UGNY01000001">
    <property type="protein sequence ID" value="STX38694.1"/>
    <property type="molecule type" value="Genomic_DNA"/>
</dbReference>
<accession>A0A378J326</accession>
<evidence type="ECO:0000313" key="1">
    <source>
        <dbReference type="EMBL" id="STX38694.1"/>
    </source>
</evidence>
<proteinExistence type="predicted"/>
<name>A0A378J326_9GAMM</name>
<keyword evidence="1" id="KW-0645">Protease</keyword>
<dbReference type="GO" id="GO:0006508">
    <property type="term" value="P:proteolysis"/>
    <property type="evidence" value="ECO:0007669"/>
    <property type="project" value="UniProtKB-KW"/>
</dbReference>
<evidence type="ECO:0000313" key="2">
    <source>
        <dbReference type="Proteomes" id="UP000254033"/>
    </source>
</evidence>
<gene>
    <name evidence="1" type="ORF">NCTC11978_01882</name>
</gene>
<reference evidence="1 2" key="1">
    <citation type="submission" date="2018-06" db="EMBL/GenBank/DDBJ databases">
        <authorList>
            <consortium name="Pathogen Informatics"/>
            <person name="Doyle S."/>
        </authorList>
    </citation>
    <scope>NUCLEOTIDE SEQUENCE [LARGE SCALE GENOMIC DNA]</scope>
    <source>
        <strain evidence="1 2">NCTC11978</strain>
    </source>
</reference>
<dbReference type="GO" id="GO:0008233">
    <property type="term" value="F:peptidase activity"/>
    <property type="evidence" value="ECO:0007669"/>
    <property type="project" value="UniProtKB-KW"/>
</dbReference>
<sequence>MNLLRLFKRQGFSSGFMRGCLCFFLVFIQLLPTTGLAFSPYSTRELEELEKEFIQLINQSDSIERDALANQYINHLGKKTGTLSPYAYALFFYC</sequence>
<dbReference type="Proteomes" id="UP000254033">
    <property type="component" value="Unassembled WGS sequence"/>
</dbReference>
<dbReference type="AlphaFoldDB" id="A0A378J326"/>
<keyword evidence="1" id="KW-0378">Hydrolase</keyword>
<organism evidence="1 2">
    <name type="scientific">Legionella feeleii</name>
    <dbReference type="NCBI Taxonomy" id="453"/>
    <lineage>
        <taxon>Bacteria</taxon>
        <taxon>Pseudomonadati</taxon>
        <taxon>Pseudomonadota</taxon>
        <taxon>Gammaproteobacteria</taxon>
        <taxon>Legionellales</taxon>
        <taxon>Legionellaceae</taxon>
        <taxon>Legionella</taxon>
    </lineage>
</organism>
<protein>
    <submittedName>
        <fullName evidence="1">Zn-dependent protease</fullName>
    </submittedName>
</protein>